<dbReference type="PANTHER" id="PTHR31589">
    <property type="entry name" value="PROTEIN, PUTATIVE (DUF239)-RELATED-RELATED"/>
    <property type="match status" value="1"/>
</dbReference>
<gene>
    <name evidence="2" type="ORF">FSB_LOCUS10885</name>
</gene>
<sequence>MRPSISYASDTSNKPSSLVLSQTWQKGGSCPKGTIPIRRIQRHDLLRATSLEHFGRDGPKTFTVENSTNDKSGYHYGTKAESFSLPDHSAAYLRTTGSGYVGARGDINIWSPRIDLADDYSSAQIWLEGTNGNKFESIEVGWMANPKLFGDKQPRVFVRWTLDAYEKTGCINLICSGFVQTSQKIALGSAINPVSQDQGTQYEIKIRIDKDPNNGRWWLQFQDEAIGYWPGEILNALKQNAATVKWGGDVYSKNVKGVTPHTDTAMGSGYTPTTNPRADNFGHACFIRNLRIVDNSLQVKFPEAPQYVVEENNCYGTYQNEYCNRASILLWRAISK</sequence>
<proteinExistence type="predicted"/>
<accession>A0A2N9F768</accession>
<name>A0A2N9F768_FAGSY</name>
<protein>
    <recommendedName>
        <fullName evidence="1">Neprosin PEP catalytic domain-containing protein</fullName>
    </recommendedName>
</protein>
<dbReference type="PANTHER" id="PTHR31589:SF2">
    <property type="entry name" value="ASLB (DUF239)-RELATED"/>
    <property type="match status" value="1"/>
</dbReference>
<dbReference type="EMBL" id="OIVN01000613">
    <property type="protein sequence ID" value="SPC83003.1"/>
    <property type="molecule type" value="Genomic_DNA"/>
</dbReference>
<evidence type="ECO:0000259" key="1">
    <source>
        <dbReference type="PROSITE" id="PS52045"/>
    </source>
</evidence>
<evidence type="ECO:0000313" key="2">
    <source>
        <dbReference type="EMBL" id="SPC83003.1"/>
    </source>
</evidence>
<dbReference type="Pfam" id="PF14365">
    <property type="entry name" value="Neprosin_AP"/>
    <property type="match status" value="1"/>
</dbReference>
<dbReference type="InterPro" id="IPR004314">
    <property type="entry name" value="Neprosin"/>
</dbReference>
<dbReference type="InterPro" id="IPR053168">
    <property type="entry name" value="Glutamic_endopeptidase"/>
</dbReference>
<dbReference type="PROSITE" id="PS52045">
    <property type="entry name" value="NEPROSIN_PEP_CD"/>
    <property type="match status" value="1"/>
</dbReference>
<dbReference type="InterPro" id="IPR025521">
    <property type="entry name" value="Neprosin_propep"/>
</dbReference>
<reference evidence="2" key="1">
    <citation type="submission" date="2018-02" db="EMBL/GenBank/DDBJ databases">
        <authorList>
            <person name="Cohen D.B."/>
            <person name="Kent A.D."/>
        </authorList>
    </citation>
    <scope>NUCLEOTIDE SEQUENCE</scope>
</reference>
<dbReference type="Gene3D" id="3.90.1320.10">
    <property type="entry name" value="Outer-capsid protein sigma 3, large lobe"/>
    <property type="match status" value="1"/>
</dbReference>
<feature type="domain" description="Neprosin PEP catalytic" evidence="1">
    <location>
        <begin position="82"/>
        <end position="336"/>
    </location>
</feature>
<organism evidence="2">
    <name type="scientific">Fagus sylvatica</name>
    <name type="common">Beechnut</name>
    <dbReference type="NCBI Taxonomy" id="28930"/>
    <lineage>
        <taxon>Eukaryota</taxon>
        <taxon>Viridiplantae</taxon>
        <taxon>Streptophyta</taxon>
        <taxon>Embryophyta</taxon>
        <taxon>Tracheophyta</taxon>
        <taxon>Spermatophyta</taxon>
        <taxon>Magnoliopsida</taxon>
        <taxon>eudicotyledons</taxon>
        <taxon>Gunneridae</taxon>
        <taxon>Pentapetalae</taxon>
        <taxon>rosids</taxon>
        <taxon>fabids</taxon>
        <taxon>Fagales</taxon>
        <taxon>Fagaceae</taxon>
        <taxon>Fagus</taxon>
    </lineage>
</organism>
<dbReference type="Pfam" id="PF03080">
    <property type="entry name" value="Neprosin"/>
    <property type="match status" value="1"/>
</dbReference>
<dbReference type="AlphaFoldDB" id="A0A2N9F768"/>